<evidence type="ECO:0000313" key="15">
    <source>
        <dbReference type="Proteomes" id="UP000736335"/>
    </source>
</evidence>
<dbReference type="GO" id="GO:0006633">
    <property type="term" value="P:fatty acid biosynthetic process"/>
    <property type="evidence" value="ECO:0007669"/>
    <property type="project" value="UniProtKB-KW"/>
</dbReference>
<comment type="catalytic activity">
    <reaction evidence="12">
        <text>a 2,3-saturated acyl-[ACP] + NADP(+) = a (2E)-enoyl-[ACP] + NADPH + H(+)</text>
        <dbReference type="Rhea" id="RHEA:22564"/>
        <dbReference type="Rhea" id="RHEA-COMP:9925"/>
        <dbReference type="Rhea" id="RHEA-COMP:9926"/>
        <dbReference type="ChEBI" id="CHEBI:15378"/>
        <dbReference type="ChEBI" id="CHEBI:57783"/>
        <dbReference type="ChEBI" id="CHEBI:58349"/>
        <dbReference type="ChEBI" id="CHEBI:78784"/>
        <dbReference type="ChEBI" id="CHEBI:78785"/>
        <dbReference type="EC" id="1.3.1.104"/>
    </reaction>
</comment>
<dbReference type="SMART" id="SM00829">
    <property type="entry name" value="PKS_ER"/>
    <property type="match status" value="1"/>
</dbReference>
<comment type="similarity">
    <text evidence="2">Belongs to the zinc-containing alcohol dehydrogenase family. Quinone oxidoreductase subfamily.</text>
</comment>
<comment type="caution">
    <text evidence="14">The sequence shown here is derived from an EMBL/GenBank/DDBJ whole genome shotgun (WGS) entry which is preliminary data.</text>
</comment>
<dbReference type="SUPFAM" id="SSF51735">
    <property type="entry name" value="NAD(P)-binding Rossmann-fold domains"/>
    <property type="match status" value="1"/>
</dbReference>
<evidence type="ECO:0000256" key="9">
    <source>
        <dbReference type="ARBA" id="ARBA00023128"/>
    </source>
</evidence>
<dbReference type="InterPro" id="IPR020843">
    <property type="entry name" value="ER"/>
</dbReference>
<dbReference type="Pfam" id="PF08240">
    <property type="entry name" value="ADH_N"/>
    <property type="match status" value="1"/>
</dbReference>
<keyword evidence="4" id="KW-0276">Fatty acid metabolism</keyword>
<evidence type="ECO:0000256" key="7">
    <source>
        <dbReference type="ARBA" id="ARBA00023002"/>
    </source>
</evidence>
<organism evidence="14 15">
    <name type="scientific">Thelephora terrestris</name>
    <dbReference type="NCBI Taxonomy" id="56493"/>
    <lineage>
        <taxon>Eukaryota</taxon>
        <taxon>Fungi</taxon>
        <taxon>Dikarya</taxon>
        <taxon>Basidiomycota</taxon>
        <taxon>Agaricomycotina</taxon>
        <taxon>Agaricomycetes</taxon>
        <taxon>Thelephorales</taxon>
        <taxon>Thelephoraceae</taxon>
        <taxon>Thelephora</taxon>
    </lineage>
</organism>
<evidence type="ECO:0000259" key="13">
    <source>
        <dbReference type="SMART" id="SM00829"/>
    </source>
</evidence>
<dbReference type="FunFam" id="3.40.50.720:FF:000112">
    <property type="entry name" value="Enoyl-[acyl-carrier-protein] reductase 1, mitochondrial"/>
    <property type="match status" value="1"/>
</dbReference>
<evidence type="ECO:0000313" key="14">
    <source>
        <dbReference type="EMBL" id="KAF9791052.1"/>
    </source>
</evidence>
<dbReference type="EC" id="1.3.1.104" evidence="11"/>
<name>A0A9P6HNZ2_9AGAM</name>
<keyword evidence="8" id="KW-0443">Lipid metabolism</keyword>
<keyword evidence="15" id="KW-1185">Reference proteome</keyword>
<dbReference type="GO" id="GO:0005739">
    <property type="term" value="C:mitochondrion"/>
    <property type="evidence" value="ECO:0007669"/>
    <property type="project" value="UniProtKB-SubCell"/>
</dbReference>
<dbReference type="InterPro" id="IPR013149">
    <property type="entry name" value="ADH-like_C"/>
</dbReference>
<dbReference type="PANTHER" id="PTHR43981">
    <property type="entry name" value="ENOYL-[ACYL-CARRIER-PROTEIN] REDUCTASE, MITOCHONDRIAL"/>
    <property type="match status" value="1"/>
</dbReference>
<proteinExistence type="inferred from homology"/>
<dbReference type="Pfam" id="PF00107">
    <property type="entry name" value="ADH_zinc_N"/>
    <property type="match status" value="1"/>
</dbReference>
<evidence type="ECO:0000256" key="11">
    <source>
        <dbReference type="ARBA" id="ARBA00038963"/>
    </source>
</evidence>
<evidence type="ECO:0000256" key="8">
    <source>
        <dbReference type="ARBA" id="ARBA00023098"/>
    </source>
</evidence>
<keyword evidence="10" id="KW-0275">Fatty acid biosynthesis</keyword>
<evidence type="ECO:0000256" key="1">
    <source>
        <dbReference type="ARBA" id="ARBA00004173"/>
    </source>
</evidence>
<dbReference type="GO" id="GO:0141148">
    <property type="term" value="F:enoyl-[acyl-carrier-protein] reductase (NADPH) activity"/>
    <property type="evidence" value="ECO:0007669"/>
    <property type="project" value="UniProtKB-EC"/>
</dbReference>
<evidence type="ECO:0000256" key="5">
    <source>
        <dbReference type="ARBA" id="ARBA00022857"/>
    </source>
</evidence>
<dbReference type="PANTHER" id="PTHR43981:SF2">
    <property type="entry name" value="ENOYL-[ACYL-CARRIER-PROTEIN] REDUCTASE, MITOCHONDRIAL"/>
    <property type="match status" value="1"/>
</dbReference>
<accession>A0A9P6HNZ2</accession>
<sequence>MLRLSKPQTSTWKRTLTTMATRAIVYESDGNPASVLSAVTCPPLPNPTGSSIALKHVLSPVHPSDINAIEGVYPYQPRPRQLDVGGRERTLRIPGNEGLGEVTDVGEAVKGLKKGDWVVFGKKQSGTWSSGQILEEKDVIKVDRESGISAVNAATLVVNPFTAYNMLSDFVDLQPGDWVVQNGANSAVGQAVITLARLRGLHTINFIRKREDLSDVQTYLKSLGATHVMTYDDLEDKTITEQVKEWTGGKDIRLLLNCVGGKATTRMLRLAGKNAHFVTYGAMAKEALSFPPSVFIFNNLTAHGFWQTEWFKQKSQQESARIIGELVKYMATGKFKEPNHEIVNINGKISDQEATTIIRDAISKVAHGSGGKKLLLQMDPVQP</sequence>
<dbReference type="Gene3D" id="3.90.180.10">
    <property type="entry name" value="Medium-chain alcohol dehydrogenases, catalytic domain"/>
    <property type="match status" value="1"/>
</dbReference>
<reference evidence="14" key="2">
    <citation type="submission" date="2020-11" db="EMBL/GenBank/DDBJ databases">
        <authorList>
            <consortium name="DOE Joint Genome Institute"/>
            <person name="Kuo A."/>
            <person name="Miyauchi S."/>
            <person name="Kiss E."/>
            <person name="Drula E."/>
            <person name="Kohler A."/>
            <person name="Sanchez-Garcia M."/>
            <person name="Andreopoulos B."/>
            <person name="Barry K.W."/>
            <person name="Bonito G."/>
            <person name="Buee M."/>
            <person name="Carver A."/>
            <person name="Chen C."/>
            <person name="Cichocki N."/>
            <person name="Clum A."/>
            <person name="Culley D."/>
            <person name="Crous P.W."/>
            <person name="Fauchery L."/>
            <person name="Girlanda M."/>
            <person name="Hayes R."/>
            <person name="Keri Z."/>
            <person name="Labutti K."/>
            <person name="Lipzen A."/>
            <person name="Lombard V."/>
            <person name="Magnuson J."/>
            <person name="Maillard F."/>
            <person name="Morin E."/>
            <person name="Murat C."/>
            <person name="Nolan M."/>
            <person name="Ohm R."/>
            <person name="Pangilinan J."/>
            <person name="Pereira M."/>
            <person name="Perotto S."/>
            <person name="Peter M."/>
            <person name="Riley R."/>
            <person name="Sitrit Y."/>
            <person name="Stielow B."/>
            <person name="Szollosi G."/>
            <person name="Zifcakova L."/>
            <person name="Stursova M."/>
            <person name="Spatafora J.W."/>
            <person name="Tedersoo L."/>
            <person name="Vaario L.-M."/>
            <person name="Yamada A."/>
            <person name="Yan M."/>
            <person name="Wang P."/>
            <person name="Xu J."/>
            <person name="Bruns T."/>
            <person name="Baldrian P."/>
            <person name="Vilgalys R."/>
            <person name="Henrissat B."/>
            <person name="Grigoriev I.V."/>
            <person name="Hibbett D."/>
            <person name="Nagy L.G."/>
            <person name="Martin F.M."/>
        </authorList>
    </citation>
    <scope>NUCLEOTIDE SEQUENCE</scope>
    <source>
        <strain evidence="14">UH-Tt-Lm1</strain>
    </source>
</reference>
<keyword evidence="5" id="KW-0521">NADP</keyword>
<dbReference type="Proteomes" id="UP000736335">
    <property type="component" value="Unassembled WGS sequence"/>
</dbReference>
<dbReference type="InterPro" id="IPR051034">
    <property type="entry name" value="Mito_Enoyl-ACP_Reductase"/>
</dbReference>
<evidence type="ECO:0000256" key="6">
    <source>
        <dbReference type="ARBA" id="ARBA00022946"/>
    </source>
</evidence>
<keyword evidence="9" id="KW-0496">Mitochondrion</keyword>
<keyword evidence="3" id="KW-0444">Lipid biosynthesis</keyword>
<evidence type="ECO:0000256" key="3">
    <source>
        <dbReference type="ARBA" id="ARBA00022516"/>
    </source>
</evidence>
<dbReference type="InterPro" id="IPR011032">
    <property type="entry name" value="GroES-like_sf"/>
</dbReference>
<evidence type="ECO:0000256" key="12">
    <source>
        <dbReference type="ARBA" id="ARBA00048843"/>
    </source>
</evidence>
<reference evidence="14" key="1">
    <citation type="journal article" date="2020" name="Nat. Commun.">
        <title>Large-scale genome sequencing of mycorrhizal fungi provides insights into the early evolution of symbiotic traits.</title>
        <authorList>
            <person name="Miyauchi S."/>
            <person name="Kiss E."/>
            <person name="Kuo A."/>
            <person name="Drula E."/>
            <person name="Kohler A."/>
            <person name="Sanchez-Garcia M."/>
            <person name="Morin E."/>
            <person name="Andreopoulos B."/>
            <person name="Barry K.W."/>
            <person name="Bonito G."/>
            <person name="Buee M."/>
            <person name="Carver A."/>
            <person name="Chen C."/>
            <person name="Cichocki N."/>
            <person name="Clum A."/>
            <person name="Culley D."/>
            <person name="Crous P.W."/>
            <person name="Fauchery L."/>
            <person name="Girlanda M."/>
            <person name="Hayes R.D."/>
            <person name="Keri Z."/>
            <person name="LaButti K."/>
            <person name="Lipzen A."/>
            <person name="Lombard V."/>
            <person name="Magnuson J."/>
            <person name="Maillard F."/>
            <person name="Murat C."/>
            <person name="Nolan M."/>
            <person name="Ohm R.A."/>
            <person name="Pangilinan J."/>
            <person name="Pereira M.F."/>
            <person name="Perotto S."/>
            <person name="Peter M."/>
            <person name="Pfister S."/>
            <person name="Riley R."/>
            <person name="Sitrit Y."/>
            <person name="Stielow J.B."/>
            <person name="Szollosi G."/>
            <person name="Zifcakova L."/>
            <person name="Stursova M."/>
            <person name="Spatafora J.W."/>
            <person name="Tedersoo L."/>
            <person name="Vaario L.M."/>
            <person name="Yamada A."/>
            <person name="Yan M."/>
            <person name="Wang P."/>
            <person name="Xu J."/>
            <person name="Bruns T."/>
            <person name="Baldrian P."/>
            <person name="Vilgalys R."/>
            <person name="Dunand C."/>
            <person name="Henrissat B."/>
            <person name="Grigoriev I.V."/>
            <person name="Hibbett D."/>
            <person name="Nagy L.G."/>
            <person name="Martin F.M."/>
        </authorList>
    </citation>
    <scope>NUCLEOTIDE SEQUENCE</scope>
    <source>
        <strain evidence="14">UH-Tt-Lm1</strain>
    </source>
</reference>
<dbReference type="EMBL" id="WIUZ02000002">
    <property type="protein sequence ID" value="KAF9791052.1"/>
    <property type="molecule type" value="Genomic_DNA"/>
</dbReference>
<dbReference type="AlphaFoldDB" id="A0A9P6HNZ2"/>
<feature type="domain" description="Enoyl reductase (ER)" evidence="13">
    <location>
        <begin position="34"/>
        <end position="375"/>
    </location>
</feature>
<evidence type="ECO:0000256" key="2">
    <source>
        <dbReference type="ARBA" id="ARBA00010371"/>
    </source>
</evidence>
<dbReference type="InterPro" id="IPR013154">
    <property type="entry name" value="ADH-like_N"/>
</dbReference>
<dbReference type="SUPFAM" id="SSF50129">
    <property type="entry name" value="GroES-like"/>
    <property type="match status" value="1"/>
</dbReference>
<dbReference type="CDD" id="cd08290">
    <property type="entry name" value="ETR"/>
    <property type="match status" value="1"/>
</dbReference>
<dbReference type="InterPro" id="IPR036291">
    <property type="entry name" value="NAD(P)-bd_dom_sf"/>
</dbReference>
<comment type="subcellular location">
    <subcellularLocation>
        <location evidence="1">Mitochondrion</location>
    </subcellularLocation>
</comment>
<dbReference type="OrthoDB" id="7482721at2759"/>
<gene>
    <name evidence="14" type="ORF">BJ322DRAFT_1171069</name>
</gene>
<keyword evidence="7" id="KW-0560">Oxidoreductase</keyword>
<keyword evidence="6" id="KW-0809">Transit peptide</keyword>
<dbReference type="Gene3D" id="3.40.50.720">
    <property type="entry name" value="NAD(P)-binding Rossmann-like Domain"/>
    <property type="match status" value="1"/>
</dbReference>
<protein>
    <recommendedName>
        <fullName evidence="11">enoyl-[acyl-carrier-protein] reductase</fullName>
        <ecNumber evidence="11">1.3.1.104</ecNumber>
    </recommendedName>
</protein>
<evidence type="ECO:0000256" key="4">
    <source>
        <dbReference type="ARBA" id="ARBA00022832"/>
    </source>
</evidence>
<evidence type="ECO:0000256" key="10">
    <source>
        <dbReference type="ARBA" id="ARBA00023160"/>
    </source>
</evidence>